<evidence type="ECO:0000256" key="1">
    <source>
        <dbReference type="ARBA" id="ARBA00011982"/>
    </source>
</evidence>
<reference evidence="9" key="1">
    <citation type="journal article" date="2019" name="Gigascience">
        <title>De novo genome assembly of the endangered Acer yangbiense, a plant species with extremely small populations endemic to Yunnan Province, China.</title>
        <authorList>
            <person name="Yang J."/>
            <person name="Wariss H.M."/>
            <person name="Tao L."/>
            <person name="Zhang R."/>
            <person name="Yun Q."/>
            <person name="Hollingsworth P."/>
            <person name="Dao Z."/>
            <person name="Luo G."/>
            <person name="Guo H."/>
            <person name="Ma Y."/>
            <person name="Sun W."/>
        </authorList>
    </citation>
    <scope>NUCLEOTIDE SEQUENCE [LARGE SCALE GENOMIC DNA]</scope>
    <source>
        <strain evidence="9">cv. br00</strain>
    </source>
</reference>
<dbReference type="GO" id="GO:0061809">
    <property type="term" value="F:NAD+ nucleosidase activity, cyclic ADP-ribose generating"/>
    <property type="evidence" value="ECO:0007669"/>
    <property type="project" value="UniProtKB-EC"/>
</dbReference>
<keyword evidence="3" id="KW-0677">Repeat</keyword>
<evidence type="ECO:0000313" key="8">
    <source>
        <dbReference type="EMBL" id="KAB5529835.1"/>
    </source>
</evidence>
<dbReference type="GO" id="GO:0007165">
    <property type="term" value="P:signal transduction"/>
    <property type="evidence" value="ECO:0007669"/>
    <property type="project" value="InterPro"/>
</dbReference>
<comment type="caution">
    <text evidence="8">The sequence shown here is derived from an EMBL/GenBank/DDBJ whole genome shotgun (WGS) entry which is preliminary data.</text>
</comment>
<dbReference type="AlphaFoldDB" id="A0A5N5KHL0"/>
<dbReference type="Proteomes" id="UP000326939">
    <property type="component" value="Chromosome 13"/>
</dbReference>
<dbReference type="SMART" id="SM00255">
    <property type="entry name" value="TIR"/>
    <property type="match status" value="1"/>
</dbReference>
<evidence type="ECO:0000313" key="9">
    <source>
        <dbReference type="Proteomes" id="UP000326939"/>
    </source>
</evidence>
<dbReference type="InterPro" id="IPR001611">
    <property type="entry name" value="Leu-rich_rpt"/>
</dbReference>
<dbReference type="InterPro" id="IPR000157">
    <property type="entry name" value="TIR_dom"/>
</dbReference>
<evidence type="ECO:0000256" key="2">
    <source>
        <dbReference type="ARBA" id="ARBA00022614"/>
    </source>
</evidence>
<comment type="catalytic activity">
    <reaction evidence="6">
        <text>NAD(+) + H2O = ADP-D-ribose + nicotinamide + H(+)</text>
        <dbReference type="Rhea" id="RHEA:16301"/>
        <dbReference type="ChEBI" id="CHEBI:15377"/>
        <dbReference type="ChEBI" id="CHEBI:15378"/>
        <dbReference type="ChEBI" id="CHEBI:17154"/>
        <dbReference type="ChEBI" id="CHEBI:57540"/>
        <dbReference type="ChEBI" id="CHEBI:57967"/>
        <dbReference type="EC" id="3.2.2.6"/>
    </reaction>
    <physiologicalReaction direction="left-to-right" evidence="6">
        <dbReference type="Rhea" id="RHEA:16302"/>
    </physiologicalReaction>
</comment>
<feature type="domain" description="TIR" evidence="7">
    <location>
        <begin position="272"/>
        <end position="404"/>
    </location>
</feature>
<sequence>MCSLEKLDLRACNLGEGAIPEDIGFLSSLRSLNLSRNNFVSLPRSINQLSRLEKLALKDCVMLESLPEVPLKVQKVKLDGCLRLKEIPDPIKLNSMERSEFKCLNCWELYKHNGQNNMGLSMLEKYLQGSLPRPGFGIVVPGNDVPDWFNHQSKESSIRVQIPHNDWMGFAACVHSVHMVKVLSFVNSKSMEKRAIPRRYLKEQKNEAFNNLELSFNSYEQGVKVKNCGVHLVNSSYTPSWQSPIGHLIVASKEAASSYIDSLANSLSYNQWMHDVFCSLRGVHSSNNFTHLYTALIQKGIIHDSELENLRSIESSLLGEIKESGLSIIIFARNYACSPWWFDELVKIVGFIKKMKLHTVFPVSTISYNVEQSKVDKRTESYTIVFDKDEEDFGENKEKVQRWMNILTEVTIPSSESSKRVNDMDWPVGNKFHGTDLESVLNFMKKIRGEGNERDIDFEFDVTQLVKS</sequence>
<dbReference type="GO" id="GO:0006950">
    <property type="term" value="P:response to stress"/>
    <property type="evidence" value="ECO:0007669"/>
    <property type="project" value="UniProtKB-ARBA"/>
</dbReference>
<proteinExistence type="predicted"/>
<dbReference type="Gene3D" id="3.40.50.10140">
    <property type="entry name" value="Toll/interleukin-1 receptor homology (TIR) domain"/>
    <property type="match status" value="1"/>
</dbReference>
<dbReference type="SUPFAM" id="SSF52200">
    <property type="entry name" value="Toll/Interleukin receptor TIR domain"/>
    <property type="match status" value="1"/>
</dbReference>
<keyword evidence="9" id="KW-1185">Reference proteome</keyword>
<dbReference type="InterPro" id="IPR035897">
    <property type="entry name" value="Toll_tir_struct_dom_sf"/>
</dbReference>
<evidence type="ECO:0000256" key="5">
    <source>
        <dbReference type="ARBA" id="ARBA00023027"/>
    </source>
</evidence>
<keyword evidence="4" id="KW-0378">Hydrolase</keyword>
<dbReference type="PANTHER" id="PTHR32009">
    <property type="entry name" value="TMV RESISTANCE PROTEIN N-LIKE"/>
    <property type="match status" value="1"/>
</dbReference>
<name>A0A5N5KHL0_9ROSI</name>
<accession>A0A5N5KHL0</accession>
<dbReference type="InterPro" id="IPR045344">
    <property type="entry name" value="C-JID"/>
</dbReference>
<dbReference type="Pfam" id="PF01582">
    <property type="entry name" value="TIR"/>
    <property type="match status" value="1"/>
</dbReference>
<dbReference type="SUPFAM" id="SSF52058">
    <property type="entry name" value="L domain-like"/>
    <property type="match status" value="1"/>
</dbReference>
<evidence type="ECO:0000256" key="4">
    <source>
        <dbReference type="ARBA" id="ARBA00022801"/>
    </source>
</evidence>
<evidence type="ECO:0000259" key="7">
    <source>
        <dbReference type="PROSITE" id="PS50104"/>
    </source>
</evidence>
<evidence type="ECO:0000256" key="6">
    <source>
        <dbReference type="ARBA" id="ARBA00047304"/>
    </source>
</evidence>
<dbReference type="Gene3D" id="3.80.10.10">
    <property type="entry name" value="Ribonuclease Inhibitor"/>
    <property type="match status" value="1"/>
</dbReference>
<dbReference type="Pfam" id="PF20160">
    <property type="entry name" value="C-JID"/>
    <property type="match status" value="1"/>
</dbReference>
<dbReference type="PANTHER" id="PTHR32009:SF39">
    <property type="entry name" value="TIR DOMAIN-CONTAINING PROTEIN"/>
    <property type="match status" value="1"/>
</dbReference>
<protein>
    <recommendedName>
        <fullName evidence="1">ADP-ribosyl cyclase/cyclic ADP-ribose hydrolase</fullName>
        <ecNumber evidence="1">3.2.2.6</ecNumber>
    </recommendedName>
</protein>
<dbReference type="PROSITE" id="PS51450">
    <property type="entry name" value="LRR"/>
    <property type="match status" value="1"/>
</dbReference>
<organism evidence="8 9">
    <name type="scientific">Salix brachista</name>
    <dbReference type="NCBI Taxonomy" id="2182728"/>
    <lineage>
        <taxon>Eukaryota</taxon>
        <taxon>Viridiplantae</taxon>
        <taxon>Streptophyta</taxon>
        <taxon>Embryophyta</taxon>
        <taxon>Tracheophyta</taxon>
        <taxon>Spermatophyta</taxon>
        <taxon>Magnoliopsida</taxon>
        <taxon>eudicotyledons</taxon>
        <taxon>Gunneridae</taxon>
        <taxon>Pentapetalae</taxon>
        <taxon>rosids</taxon>
        <taxon>fabids</taxon>
        <taxon>Malpighiales</taxon>
        <taxon>Salicaceae</taxon>
        <taxon>Saliceae</taxon>
        <taxon>Salix</taxon>
    </lineage>
</organism>
<gene>
    <name evidence="8" type="ORF">DKX38_019916</name>
</gene>
<keyword evidence="2" id="KW-0433">Leucine-rich repeat</keyword>
<dbReference type="PROSITE" id="PS50104">
    <property type="entry name" value="TIR"/>
    <property type="match status" value="1"/>
</dbReference>
<dbReference type="EMBL" id="VDCV01000013">
    <property type="protein sequence ID" value="KAB5529835.1"/>
    <property type="molecule type" value="Genomic_DNA"/>
</dbReference>
<dbReference type="EC" id="3.2.2.6" evidence="1"/>
<keyword evidence="5" id="KW-0520">NAD</keyword>
<dbReference type="InterPro" id="IPR032675">
    <property type="entry name" value="LRR_dom_sf"/>
</dbReference>
<evidence type="ECO:0000256" key="3">
    <source>
        <dbReference type="ARBA" id="ARBA00022737"/>
    </source>
</evidence>